<gene>
    <name evidence="1" type="ORF">TVAG_211510</name>
</gene>
<dbReference type="Proteomes" id="UP000001542">
    <property type="component" value="Unassembled WGS sequence"/>
</dbReference>
<evidence type="ECO:0000313" key="1">
    <source>
        <dbReference type="EMBL" id="EAY06699.1"/>
    </source>
</evidence>
<proteinExistence type="predicted"/>
<dbReference type="SMR" id="A2EKZ1"/>
<evidence type="ECO:0000313" key="2">
    <source>
        <dbReference type="Proteomes" id="UP000001542"/>
    </source>
</evidence>
<dbReference type="InterPro" id="IPR027482">
    <property type="entry name" value="Sec1-like_dom2"/>
</dbReference>
<reference evidence="1" key="1">
    <citation type="submission" date="2006-10" db="EMBL/GenBank/DDBJ databases">
        <authorList>
            <person name="Amadeo P."/>
            <person name="Zhao Q."/>
            <person name="Wortman J."/>
            <person name="Fraser-Liggett C."/>
            <person name="Carlton J."/>
        </authorList>
    </citation>
    <scope>NUCLEOTIDE SEQUENCE</scope>
    <source>
        <strain evidence="1">G3</strain>
    </source>
</reference>
<dbReference type="KEGG" id="tva:4764578"/>
<dbReference type="VEuPathDB" id="TrichDB:TVAG_211510"/>
<keyword evidence="2" id="KW-1185">Reference proteome</keyword>
<dbReference type="AlphaFoldDB" id="A2EKZ1"/>
<sequence>MNDKEWWQAHILKAATAALSTISKIYIGCPVYVDPIFYFFLKYVKDLAKLDKLDIFPLANIMQTKRDNDMVIVLGSPGDILTYTNNISQKAEIIFLTVPIPSISFKFNIMAQPFNPIKYDGWPFPFVPRKKCLLMPIGTFTDFYLSNQAYQTKALKAGLAILAHIFGGFNRVYGIGTLSSKVASGFLDAMPPNIERCNNNLILLDRTLDLLTQLRFNETYIGFMEELIPFDEFDLEITPPQQMQVFNRRTPATTNDDDLFEDIAVRTIPEVRRRLNVMGISNSLANDIKNTHTDLLNKMEQLFKENYPKALLFETQNGLVSDPFTQSRILALDKDSYELAFRALTILRSKGDKTAENYARFLGQALGVQSVARWTRIDEFLTTAVSVSLPTKAKAYCAEVGALAAIFATIITDEWKRSKFPVSPNYISTQTPVMNEPQRWFVVIPGGLCAAELAAMRVLARNIRPTDQFVFIPTNMQSPSGLMSEIIRK</sequence>
<protein>
    <recommendedName>
        <fullName evidence="3">Sec1 family protein</fullName>
    </recommendedName>
</protein>
<dbReference type="GO" id="GO:0016192">
    <property type="term" value="P:vesicle-mediated transport"/>
    <property type="evidence" value="ECO:0000318"/>
    <property type="project" value="GO_Central"/>
</dbReference>
<dbReference type="GO" id="GO:0006886">
    <property type="term" value="P:intracellular protein transport"/>
    <property type="evidence" value="ECO:0000318"/>
    <property type="project" value="GO_Central"/>
</dbReference>
<reference evidence="1" key="2">
    <citation type="journal article" date="2007" name="Science">
        <title>Draft genome sequence of the sexually transmitted pathogen Trichomonas vaginalis.</title>
        <authorList>
            <person name="Carlton J.M."/>
            <person name="Hirt R.P."/>
            <person name="Silva J.C."/>
            <person name="Delcher A.L."/>
            <person name="Schatz M."/>
            <person name="Zhao Q."/>
            <person name="Wortman J.R."/>
            <person name="Bidwell S.L."/>
            <person name="Alsmark U.C.M."/>
            <person name="Besteiro S."/>
            <person name="Sicheritz-Ponten T."/>
            <person name="Noel C.J."/>
            <person name="Dacks J.B."/>
            <person name="Foster P.G."/>
            <person name="Simillion C."/>
            <person name="Van de Peer Y."/>
            <person name="Miranda-Saavedra D."/>
            <person name="Barton G.J."/>
            <person name="Westrop G.D."/>
            <person name="Mueller S."/>
            <person name="Dessi D."/>
            <person name="Fiori P.L."/>
            <person name="Ren Q."/>
            <person name="Paulsen I."/>
            <person name="Zhang H."/>
            <person name="Bastida-Corcuera F.D."/>
            <person name="Simoes-Barbosa A."/>
            <person name="Brown M.T."/>
            <person name="Hayes R.D."/>
            <person name="Mukherjee M."/>
            <person name="Okumura C.Y."/>
            <person name="Schneider R."/>
            <person name="Smith A.J."/>
            <person name="Vanacova S."/>
            <person name="Villalvazo M."/>
            <person name="Haas B.J."/>
            <person name="Pertea M."/>
            <person name="Feldblyum T.V."/>
            <person name="Utterback T.R."/>
            <person name="Shu C.L."/>
            <person name="Osoegawa K."/>
            <person name="de Jong P.J."/>
            <person name="Hrdy I."/>
            <person name="Horvathova L."/>
            <person name="Zubacova Z."/>
            <person name="Dolezal P."/>
            <person name="Malik S.B."/>
            <person name="Logsdon J.M. Jr."/>
            <person name="Henze K."/>
            <person name="Gupta A."/>
            <person name="Wang C.C."/>
            <person name="Dunne R.L."/>
            <person name="Upcroft J.A."/>
            <person name="Upcroft P."/>
            <person name="White O."/>
            <person name="Salzberg S.L."/>
            <person name="Tang P."/>
            <person name="Chiu C.-H."/>
            <person name="Lee Y.-S."/>
            <person name="Embley T.M."/>
            <person name="Coombs G.H."/>
            <person name="Mottram J.C."/>
            <person name="Tachezy J."/>
            <person name="Fraser-Liggett C.M."/>
            <person name="Johnson P.J."/>
        </authorList>
    </citation>
    <scope>NUCLEOTIDE SEQUENCE [LARGE SCALE GENOMIC DNA]</scope>
    <source>
        <strain evidence="1">G3</strain>
    </source>
</reference>
<accession>A2EKZ1</accession>
<dbReference type="EMBL" id="DS113417">
    <property type="protein sequence ID" value="EAY06699.1"/>
    <property type="molecule type" value="Genomic_DNA"/>
</dbReference>
<dbReference type="GO" id="GO:0005773">
    <property type="term" value="C:vacuole"/>
    <property type="evidence" value="ECO:0000318"/>
    <property type="project" value="GO_Central"/>
</dbReference>
<dbReference type="SUPFAM" id="SSF56815">
    <property type="entry name" value="Sec1/munc18-like (SM) proteins"/>
    <property type="match status" value="1"/>
</dbReference>
<dbReference type="GO" id="GO:0033263">
    <property type="term" value="C:CORVET complex"/>
    <property type="evidence" value="ECO:0000318"/>
    <property type="project" value="GO_Central"/>
</dbReference>
<dbReference type="InterPro" id="IPR036045">
    <property type="entry name" value="Sec1-like_sf"/>
</dbReference>
<name>A2EKZ1_TRIV3</name>
<dbReference type="RefSeq" id="XP_001318922.1">
    <property type="nucleotide sequence ID" value="XM_001318887.1"/>
</dbReference>
<dbReference type="Gene3D" id="3.40.50.1910">
    <property type="match status" value="1"/>
</dbReference>
<dbReference type="InParanoid" id="A2EKZ1"/>
<organism evidence="1 2">
    <name type="scientific">Trichomonas vaginalis (strain ATCC PRA-98 / G3)</name>
    <dbReference type="NCBI Taxonomy" id="412133"/>
    <lineage>
        <taxon>Eukaryota</taxon>
        <taxon>Metamonada</taxon>
        <taxon>Parabasalia</taxon>
        <taxon>Trichomonadida</taxon>
        <taxon>Trichomonadidae</taxon>
        <taxon>Trichomonas</taxon>
    </lineage>
</organism>
<dbReference type="VEuPathDB" id="TrichDB:TVAGG3_1014030"/>
<evidence type="ECO:0008006" key="3">
    <source>
        <dbReference type="Google" id="ProtNLM"/>
    </source>
</evidence>